<keyword evidence="2" id="KW-1185">Reference proteome</keyword>
<dbReference type="OrthoDB" id="101421at2759"/>
<gene>
    <name evidence="1" type="ORF">PHPALM_10417</name>
</gene>
<dbReference type="EMBL" id="NCKW01005462">
    <property type="protein sequence ID" value="POM72814.1"/>
    <property type="molecule type" value="Genomic_DNA"/>
</dbReference>
<organism evidence="1 2">
    <name type="scientific">Phytophthora palmivora</name>
    <dbReference type="NCBI Taxonomy" id="4796"/>
    <lineage>
        <taxon>Eukaryota</taxon>
        <taxon>Sar</taxon>
        <taxon>Stramenopiles</taxon>
        <taxon>Oomycota</taxon>
        <taxon>Peronosporomycetes</taxon>
        <taxon>Peronosporales</taxon>
        <taxon>Peronosporaceae</taxon>
        <taxon>Phytophthora</taxon>
    </lineage>
</organism>
<name>A0A2P4Y4R5_9STRA</name>
<accession>A0A2P4Y4R5</accession>
<dbReference type="AlphaFoldDB" id="A0A2P4Y4R5"/>
<comment type="caution">
    <text evidence="1">The sequence shown here is derived from an EMBL/GenBank/DDBJ whole genome shotgun (WGS) entry which is preliminary data.</text>
</comment>
<dbReference type="Proteomes" id="UP000237271">
    <property type="component" value="Unassembled WGS sequence"/>
</dbReference>
<reference evidence="1 2" key="1">
    <citation type="journal article" date="2017" name="Genome Biol. Evol.">
        <title>Phytophthora megakarya and P. palmivora, closely related causal agents of cacao black pod rot, underwent increases in genome sizes and gene numbers by different mechanisms.</title>
        <authorList>
            <person name="Ali S.S."/>
            <person name="Shao J."/>
            <person name="Lary D.J."/>
            <person name="Kronmiller B."/>
            <person name="Shen D."/>
            <person name="Strem M.D."/>
            <person name="Amoako-Attah I."/>
            <person name="Akrofi A.Y."/>
            <person name="Begoude B.A."/>
            <person name="Ten Hoopen G.M."/>
            <person name="Coulibaly K."/>
            <person name="Kebe B.I."/>
            <person name="Melnick R.L."/>
            <person name="Guiltinan M.J."/>
            <person name="Tyler B.M."/>
            <person name="Meinhardt L.W."/>
            <person name="Bailey B.A."/>
        </authorList>
    </citation>
    <scope>NUCLEOTIDE SEQUENCE [LARGE SCALE GENOMIC DNA]</scope>
    <source>
        <strain evidence="2">sbr112.9</strain>
    </source>
</reference>
<sequence>MEVRCSIFNRLTQLIATVNGTMKETILRMLLLHDGLKTKDAWAAVLEGVDGVAMENVLCDEEEVAVVAAIDEVTVKMLKRKLLQLLRAVDERIDARFQDKSMEQTTEAPVAALHSIKTVEELLDFCFLHAEQLASCSLLCGAKLHALAVRTQRSAIKLVEDDEVLVRLRWSLVLKPMLFRPLLQHAGALKTIPCTITATQAWMSQELERFVAVVGLTRREMLLDEICESRHELERAFASGTEHIYPKGNRQLVGTDASEYIQALSSDKRKLLLAELERDLDETPPHLFTHVFMFFGLVCSVFVSTPTAEDQDLLVQVVSILFTLFERRSHDTDSGLDILNLLLRESIATNSIWLDHPLLYLQVIESMSENATLQVDPKSKWTVRMALHQLLFECDVQLLRSNLHNLSKLLPPRTMRLVSLRIDN</sequence>
<protein>
    <submittedName>
        <fullName evidence="1">Uncharacterized protein</fullName>
    </submittedName>
</protein>
<evidence type="ECO:0000313" key="2">
    <source>
        <dbReference type="Proteomes" id="UP000237271"/>
    </source>
</evidence>
<evidence type="ECO:0000313" key="1">
    <source>
        <dbReference type="EMBL" id="POM72814.1"/>
    </source>
</evidence>
<proteinExistence type="predicted"/>